<gene>
    <name evidence="3" type="ORF">DFR46_0441</name>
</gene>
<dbReference type="CDD" id="cd17546">
    <property type="entry name" value="REC_hyHK_CKI1_RcsC-like"/>
    <property type="match status" value="1"/>
</dbReference>
<dbReference type="PANTHER" id="PTHR43228:SF1">
    <property type="entry name" value="TWO-COMPONENT RESPONSE REGULATOR ARR22"/>
    <property type="match status" value="1"/>
</dbReference>
<dbReference type="SUPFAM" id="SSF52172">
    <property type="entry name" value="CheY-like"/>
    <property type="match status" value="1"/>
</dbReference>
<dbReference type="Proteomes" id="UP000256310">
    <property type="component" value="Unassembled WGS sequence"/>
</dbReference>
<evidence type="ECO:0000259" key="2">
    <source>
        <dbReference type="PROSITE" id="PS50110"/>
    </source>
</evidence>
<dbReference type="PANTHER" id="PTHR43228">
    <property type="entry name" value="TWO-COMPONENT RESPONSE REGULATOR"/>
    <property type="match status" value="1"/>
</dbReference>
<dbReference type="InterPro" id="IPR011006">
    <property type="entry name" value="CheY-like_superfamily"/>
</dbReference>
<organism evidence="3 4">
    <name type="scientific">Parasphingopyxis lamellibrachiae</name>
    <dbReference type="NCBI Taxonomy" id="680125"/>
    <lineage>
        <taxon>Bacteria</taxon>
        <taxon>Pseudomonadati</taxon>
        <taxon>Pseudomonadota</taxon>
        <taxon>Alphaproteobacteria</taxon>
        <taxon>Sphingomonadales</taxon>
        <taxon>Sphingomonadaceae</taxon>
        <taxon>Parasphingopyxis</taxon>
    </lineage>
</organism>
<reference evidence="3 4" key="1">
    <citation type="submission" date="2018-07" db="EMBL/GenBank/DDBJ databases">
        <title>Genomic Encyclopedia of Type Strains, Phase IV (KMG-IV): sequencing the most valuable type-strain genomes for metagenomic binning, comparative biology and taxonomic classification.</title>
        <authorList>
            <person name="Goeker M."/>
        </authorList>
    </citation>
    <scope>NUCLEOTIDE SEQUENCE [LARGE SCALE GENOMIC DNA]</scope>
    <source>
        <strain evidence="3 4">DSM 26725</strain>
    </source>
</reference>
<dbReference type="Gene3D" id="3.40.50.2300">
    <property type="match status" value="1"/>
</dbReference>
<dbReference type="Pfam" id="PF00072">
    <property type="entry name" value="Response_reg"/>
    <property type="match status" value="1"/>
</dbReference>
<dbReference type="InterPro" id="IPR001789">
    <property type="entry name" value="Sig_transdc_resp-reg_receiver"/>
</dbReference>
<protein>
    <submittedName>
        <fullName evidence="3">Two-component system chemotaxis response regulator CheY</fullName>
    </submittedName>
</protein>
<evidence type="ECO:0000313" key="4">
    <source>
        <dbReference type="Proteomes" id="UP000256310"/>
    </source>
</evidence>
<dbReference type="OrthoDB" id="9800897at2"/>
<keyword evidence="1" id="KW-0597">Phosphoprotein</keyword>
<name>A0A3D9FCQ6_9SPHN</name>
<comment type="caution">
    <text evidence="3">The sequence shown here is derived from an EMBL/GenBank/DDBJ whole genome shotgun (WGS) entry which is preliminary data.</text>
</comment>
<keyword evidence="4" id="KW-1185">Reference proteome</keyword>
<dbReference type="PROSITE" id="PS50110">
    <property type="entry name" value="RESPONSE_REGULATORY"/>
    <property type="match status" value="1"/>
</dbReference>
<dbReference type="InterPro" id="IPR052048">
    <property type="entry name" value="ST_Response_Regulator"/>
</dbReference>
<dbReference type="RefSeq" id="WP_116234967.1">
    <property type="nucleotide sequence ID" value="NZ_QRDP01000004.1"/>
</dbReference>
<dbReference type="GO" id="GO:0000160">
    <property type="term" value="P:phosphorelay signal transduction system"/>
    <property type="evidence" value="ECO:0007669"/>
    <property type="project" value="InterPro"/>
</dbReference>
<dbReference type="AlphaFoldDB" id="A0A3D9FCQ6"/>
<sequence length="128" mass="14352">MKKCLVVDDSKVIRKVACHMLETLDFSVEEAGDGSEAIEILKQEVPDVVLLDWNMPVMDGMEFLHALKALALENLPKVIFCTTENDADQIRRAMDAGADEYIMKPFDRETLQSKVELVQNGDHCGQQA</sequence>
<feature type="domain" description="Response regulatory" evidence="2">
    <location>
        <begin position="3"/>
        <end position="119"/>
    </location>
</feature>
<proteinExistence type="predicted"/>
<evidence type="ECO:0000256" key="1">
    <source>
        <dbReference type="PROSITE-ProRule" id="PRU00169"/>
    </source>
</evidence>
<dbReference type="EMBL" id="QRDP01000004">
    <property type="protein sequence ID" value="RED15448.1"/>
    <property type="molecule type" value="Genomic_DNA"/>
</dbReference>
<evidence type="ECO:0000313" key="3">
    <source>
        <dbReference type="EMBL" id="RED15448.1"/>
    </source>
</evidence>
<accession>A0A3D9FCQ6</accession>
<feature type="modified residue" description="4-aspartylphosphate" evidence="1">
    <location>
        <position position="52"/>
    </location>
</feature>
<dbReference type="SMART" id="SM00448">
    <property type="entry name" value="REC"/>
    <property type="match status" value="1"/>
</dbReference>